<sequence>MNTSELNQRFAIDATVRIVDASPNYPLIEINNSHATASIALHGAQVLSYQPHGQEPVLWVSKDAVYAEGKSVRGGVPICWPWFGAHPDADKAPHGFVRNCFWRLRSIQQRADDSTELVLFLEDDQHSRGLWPVPFALELRVSVGQSLSLSLTMTNRATIPQTLTAALHSYFYVGDIDAAVVGGLEQVEYLDALQEFRRFTQVGEIRFDAELDRIYEQCDADEWIEDEALGRKICLHKKNSQSTVVWNPWVDKSARMDDFEVGGYRRMVCVETGNVARDAVNLAPGMSHTLGVDISVENLVPASND</sequence>
<dbReference type="Pfam" id="PF01263">
    <property type="entry name" value="Aldose_epim"/>
    <property type="match status" value="1"/>
</dbReference>
<evidence type="ECO:0000256" key="2">
    <source>
        <dbReference type="ARBA" id="ARBA00005866"/>
    </source>
</evidence>
<keyword evidence="3 4" id="KW-0413">Isomerase</keyword>
<organism evidence="5 6">
    <name type="scientific">Congregibacter variabilis</name>
    <dbReference type="NCBI Taxonomy" id="3081200"/>
    <lineage>
        <taxon>Bacteria</taxon>
        <taxon>Pseudomonadati</taxon>
        <taxon>Pseudomonadota</taxon>
        <taxon>Gammaproteobacteria</taxon>
        <taxon>Cellvibrionales</taxon>
        <taxon>Halieaceae</taxon>
        <taxon>Congregibacter</taxon>
    </lineage>
</organism>
<evidence type="ECO:0000313" key="5">
    <source>
        <dbReference type="EMBL" id="WOJ94837.1"/>
    </source>
</evidence>
<dbReference type="RefSeq" id="WP_407349471.1">
    <property type="nucleotide sequence ID" value="NZ_CP136864.1"/>
</dbReference>
<dbReference type="PANTHER" id="PTHR11122:SF13">
    <property type="entry name" value="GLUCOSE-6-PHOSPHATE 1-EPIMERASE"/>
    <property type="match status" value="1"/>
</dbReference>
<dbReference type="PANTHER" id="PTHR11122">
    <property type="entry name" value="APOSPORY-ASSOCIATED PROTEIN C-RELATED"/>
    <property type="match status" value="1"/>
</dbReference>
<comment type="similarity">
    <text evidence="2 4">Belongs to the glucose-6-phosphate 1-epimerase family.</text>
</comment>
<dbReference type="CDD" id="cd09020">
    <property type="entry name" value="D-hex-6-P-epi_like"/>
    <property type="match status" value="1"/>
</dbReference>
<dbReference type="PIRSF" id="PIRSF016020">
    <property type="entry name" value="PHexose_mutarotase"/>
    <property type="match status" value="1"/>
</dbReference>
<evidence type="ECO:0000256" key="1">
    <source>
        <dbReference type="ARBA" id="ARBA00001096"/>
    </source>
</evidence>
<dbReference type="InterPro" id="IPR011013">
    <property type="entry name" value="Gal_mutarotase_sf_dom"/>
</dbReference>
<accession>A0ABZ0I5P5</accession>
<dbReference type="InterPro" id="IPR025532">
    <property type="entry name" value="G6P_1-epimerase"/>
</dbReference>
<evidence type="ECO:0000313" key="6">
    <source>
        <dbReference type="Proteomes" id="UP001626537"/>
    </source>
</evidence>
<dbReference type="EC" id="5.1.3.15" evidence="4"/>
<keyword evidence="6" id="KW-1185">Reference proteome</keyword>
<name>A0ABZ0I5P5_9GAMM</name>
<dbReference type="Gene3D" id="2.70.98.10">
    <property type="match status" value="1"/>
</dbReference>
<dbReference type="SUPFAM" id="SSF74650">
    <property type="entry name" value="Galactose mutarotase-like"/>
    <property type="match status" value="1"/>
</dbReference>
<proteinExistence type="inferred from homology"/>
<dbReference type="EMBL" id="CP136864">
    <property type="protein sequence ID" value="WOJ94837.1"/>
    <property type="molecule type" value="Genomic_DNA"/>
</dbReference>
<dbReference type="Proteomes" id="UP001626537">
    <property type="component" value="Chromosome"/>
</dbReference>
<reference evidence="5 6" key="1">
    <citation type="submission" date="2023-10" db="EMBL/GenBank/DDBJ databases">
        <title>Two novel species belonging to the OM43/NOR5 clade.</title>
        <authorList>
            <person name="Park M."/>
        </authorList>
    </citation>
    <scope>NUCLEOTIDE SEQUENCE [LARGE SCALE GENOMIC DNA]</scope>
    <source>
        <strain evidence="5 6">IMCC43200</strain>
    </source>
</reference>
<protein>
    <recommendedName>
        <fullName evidence="4">Putative glucose-6-phosphate 1-epimerase</fullName>
        <ecNumber evidence="4">5.1.3.15</ecNumber>
    </recommendedName>
</protein>
<comment type="catalytic activity">
    <reaction evidence="1">
        <text>alpha-D-glucose 6-phosphate = beta-D-glucose 6-phosphate</text>
        <dbReference type="Rhea" id="RHEA:16249"/>
        <dbReference type="ChEBI" id="CHEBI:58225"/>
        <dbReference type="ChEBI" id="CHEBI:58247"/>
        <dbReference type="EC" id="5.1.3.15"/>
    </reaction>
</comment>
<evidence type="ECO:0000256" key="3">
    <source>
        <dbReference type="ARBA" id="ARBA00023235"/>
    </source>
</evidence>
<evidence type="ECO:0000256" key="4">
    <source>
        <dbReference type="PIRNR" id="PIRNR016020"/>
    </source>
</evidence>
<gene>
    <name evidence="5" type="ORF">R0135_06615</name>
</gene>
<dbReference type="InterPro" id="IPR014718">
    <property type="entry name" value="GH-type_carb-bd"/>
</dbReference>
<dbReference type="InterPro" id="IPR008183">
    <property type="entry name" value="Aldose_1/G6P_1-epimerase"/>
</dbReference>